<gene>
    <name evidence="3" type="ORF">G5C66_10885</name>
</gene>
<evidence type="ECO:0000313" key="3">
    <source>
        <dbReference type="EMBL" id="NGN93240.1"/>
    </source>
</evidence>
<comment type="caution">
    <text evidence="3">The sequence shown here is derived from an EMBL/GenBank/DDBJ whole genome shotgun (WGS) entry which is preliminary data.</text>
</comment>
<feature type="transmembrane region" description="Helical" evidence="2">
    <location>
        <begin position="392"/>
        <end position="411"/>
    </location>
</feature>
<dbReference type="EMBL" id="JAALAA010000008">
    <property type="protein sequence ID" value="NGN93240.1"/>
    <property type="molecule type" value="Genomic_DNA"/>
</dbReference>
<feature type="transmembrane region" description="Helical" evidence="2">
    <location>
        <begin position="244"/>
        <end position="268"/>
    </location>
</feature>
<evidence type="ECO:0000313" key="4">
    <source>
        <dbReference type="Proteomes" id="UP000483261"/>
    </source>
</evidence>
<keyword evidence="2" id="KW-0472">Membrane</keyword>
<feature type="transmembrane region" description="Helical" evidence="2">
    <location>
        <begin position="417"/>
        <end position="437"/>
    </location>
</feature>
<keyword evidence="2" id="KW-0812">Transmembrane</keyword>
<feature type="region of interest" description="Disordered" evidence="1">
    <location>
        <begin position="604"/>
        <end position="635"/>
    </location>
</feature>
<evidence type="ECO:0000256" key="1">
    <source>
        <dbReference type="SAM" id="MobiDB-lite"/>
    </source>
</evidence>
<dbReference type="AlphaFoldDB" id="A0A6M1QZU8"/>
<evidence type="ECO:0000256" key="2">
    <source>
        <dbReference type="SAM" id="Phobius"/>
    </source>
</evidence>
<keyword evidence="4" id="KW-1185">Reference proteome</keyword>
<name>A0A6M1QZU8_9ACTN</name>
<organism evidence="3 4">
    <name type="scientific">Nocardioides turkmenicus</name>
    <dbReference type="NCBI Taxonomy" id="2711220"/>
    <lineage>
        <taxon>Bacteria</taxon>
        <taxon>Bacillati</taxon>
        <taxon>Actinomycetota</taxon>
        <taxon>Actinomycetes</taxon>
        <taxon>Propionibacteriales</taxon>
        <taxon>Nocardioidaceae</taxon>
        <taxon>Nocardioides</taxon>
    </lineage>
</organism>
<protein>
    <submittedName>
        <fullName evidence="3">Uncharacterized protein</fullName>
    </submittedName>
</protein>
<dbReference type="RefSeq" id="WP_165110986.1">
    <property type="nucleotide sequence ID" value="NZ_JAALAA010000008.1"/>
</dbReference>
<keyword evidence="2" id="KW-1133">Transmembrane helix</keyword>
<reference evidence="3 4" key="1">
    <citation type="submission" date="2020-02" db="EMBL/GenBank/DDBJ databases">
        <title>Whole-genome analyses of novel actinobacteria.</title>
        <authorList>
            <person name="Sahin N."/>
        </authorList>
    </citation>
    <scope>NUCLEOTIDE SEQUENCE [LARGE SCALE GENOMIC DNA]</scope>
    <source>
        <strain evidence="3 4">KC13</strain>
    </source>
</reference>
<dbReference type="Proteomes" id="UP000483261">
    <property type="component" value="Unassembled WGS sequence"/>
</dbReference>
<sequence length="674" mass="75582">MNGNEPGEAWFRATQNNAEPGSYVENQAQEIIQNNYFSSDSDDTAQRQFEIGKRYLGAGSPREAEALIRKAILRGYEPAEAHFHWVLAMFSKRSFRDLGSSERDRLEKAPATWPFYPEEDRYARALEALGMLIHHLLGDSEVDTREIEEKILALDPDLYDKITRHLDEVLGGVAQQRLWDRTLERAQDARFANDRKGRARYYFEPIPAKPRKGAPLPGYGAPGSNPAEVTGIGVFICASLALCWLTLVSGSVIAIVALAVLLLASAAVGRDAFQWRYRTDRATLDEERQEGTGLSDESSGDDKGFVGKLRTSVRFYFAKYRPVELSVDEWLGSTAGIRKALCAELAETYREQRTPVDRINWLLRYHAIEAKKSFDAGTFHAYGVAHRVEWRVALRFVGFLAAAVCAGVMLFRASTLGAQLVLVVSAVTGSVAVAVGYRLYRAWRSSQDDDYEAEALKERRMQEFDRWSQKVRDRFPSEREMETWLLSDITVLIGKVLREGNWKRSDIISHAVLRQPGKGWSRRCVSGGPWRYSKYQLRIYLVTVDGLREVTADLDFKTGNFGEESRENFQLDNITSVKVTEEVGGGRVLAVMLNNGDPRIVRVTEGAAPPKRSEGGTPEGPFGEDEFAEAEEPDPEVLKSVKLNLDATGFDHALRMLEGIGADGKGWIERHARA</sequence>
<accession>A0A6M1QZU8</accession>
<proteinExistence type="predicted"/>
<feature type="compositionally biased region" description="Acidic residues" evidence="1">
    <location>
        <begin position="622"/>
        <end position="635"/>
    </location>
</feature>